<dbReference type="Pfam" id="PF02470">
    <property type="entry name" value="MlaD"/>
    <property type="match status" value="1"/>
</dbReference>
<dbReference type="EMBL" id="FNDN01000006">
    <property type="protein sequence ID" value="SDI29342.1"/>
    <property type="molecule type" value="Genomic_DNA"/>
</dbReference>
<dbReference type="Proteomes" id="UP000183263">
    <property type="component" value="Unassembled WGS sequence"/>
</dbReference>
<name>A0A1G8JDY4_9NOCA</name>
<proteinExistence type="predicted"/>
<evidence type="ECO:0000313" key="3">
    <source>
        <dbReference type="EMBL" id="SDI29342.1"/>
    </source>
</evidence>
<dbReference type="InterPro" id="IPR005693">
    <property type="entry name" value="Mce"/>
</dbReference>
<dbReference type="OrthoDB" id="4516955at2"/>
<sequence>MSDVEQGTGRVSRGRIALVAGVVIVALVLAGALWWVFTRAGTTKITAYFDKSIGIYEGSDVRVLGVKVGSVESVEPQGEVVKVDLRVDRGVDVPAEAKAAQITPSVVADRYIQLAPAYTDGATMASGAVIPRERTATPVEVDQLYSSIEELSSALGPDGANQEGALSNFVESGAANLEGNGEALGQSITQLSDAARTLNDSRTDLFDTVKNLQVFVSALAQNDQQVRQFNAELSDLSGFLAGERQDLGAALNQLAVALGDVARFVGDNREMLVKNVEDLVPATQVLADNRTSLVNSLTLLPLAVSNLTNSYNAEAGTLDSRLIFKDLQEPGALLCRLVDLSNLMPGDPEFERLGRQIQPAVDMCNAAMHERNEELRSPDLILPFGILSAENIQRYPVPGTVPGVVSPRLSDQLDPNVYAPGIYGGGE</sequence>
<dbReference type="AlphaFoldDB" id="A0A1G8JDY4"/>
<protein>
    <submittedName>
        <fullName evidence="3">Virulence factor Mce family protein</fullName>
    </submittedName>
</protein>
<reference evidence="3 4" key="1">
    <citation type="submission" date="2016-10" db="EMBL/GenBank/DDBJ databases">
        <authorList>
            <person name="de Groot N.N."/>
        </authorList>
    </citation>
    <scope>NUCLEOTIDE SEQUENCE [LARGE SCALE GENOMIC DNA]</scope>
    <source>
        <strain evidence="3 4">DSM 44892</strain>
    </source>
</reference>
<dbReference type="RefSeq" id="WP_072738365.1">
    <property type="nucleotide sequence ID" value="NZ_CP048813.1"/>
</dbReference>
<organism evidence="3 4">
    <name type="scientific">Rhodococcus triatomae</name>
    <dbReference type="NCBI Taxonomy" id="300028"/>
    <lineage>
        <taxon>Bacteria</taxon>
        <taxon>Bacillati</taxon>
        <taxon>Actinomycetota</taxon>
        <taxon>Actinomycetes</taxon>
        <taxon>Mycobacteriales</taxon>
        <taxon>Nocardiaceae</taxon>
        <taxon>Rhodococcus</taxon>
    </lineage>
</organism>
<dbReference type="PANTHER" id="PTHR33371:SF4">
    <property type="entry name" value="INTERMEMBRANE PHOSPHOLIPID TRANSPORT SYSTEM BINDING PROTEIN MLAD"/>
    <property type="match status" value="1"/>
</dbReference>
<dbReference type="PANTHER" id="PTHR33371">
    <property type="entry name" value="INTERMEMBRANE PHOSPHOLIPID TRANSPORT SYSTEM BINDING PROTEIN MLAD-RELATED"/>
    <property type="match status" value="1"/>
</dbReference>
<dbReference type="NCBIfam" id="TIGR00996">
    <property type="entry name" value="Mtu_fam_mce"/>
    <property type="match status" value="1"/>
</dbReference>
<evidence type="ECO:0000259" key="2">
    <source>
        <dbReference type="Pfam" id="PF11887"/>
    </source>
</evidence>
<accession>A0A1G8JDY4</accession>
<dbReference type="InterPro" id="IPR024516">
    <property type="entry name" value="Mce_C"/>
</dbReference>
<dbReference type="InterPro" id="IPR052336">
    <property type="entry name" value="MlaD_Phospholipid_Transporter"/>
</dbReference>
<feature type="domain" description="Mce/MlaD" evidence="1">
    <location>
        <begin position="42"/>
        <end position="116"/>
    </location>
</feature>
<keyword evidence="4" id="KW-1185">Reference proteome</keyword>
<feature type="domain" description="Mammalian cell entry C-terminal" evidence="2">
    <location>
        <begin position="122"/>
        <end position="297"/>
    </location>
</feature>
<gene>
    <name evidence="3" type="ORF">SAMN05444695_106158</name>
</gene>
<dbReference type="InterPro" id="IPR003399">
    <property type="entry name" value="Mce/MlaD"/>
</dbReference>
<dbReference type="GO" id="GO:0005576">
    <property type="term" value="C:extracellular region"/>
    <property type="evidence" value="ECO:0007669"/>
    <property type="project" value="TreeGrafter"/>
</dbReference>
<dbReference type="Pfam" id="PF11887">
    <property type="entry name" value="Mce4_CUP1"/>
    <property type="match status" value="1"/>
</dbReference>
<evidence type="ECO:0000259" key="1">
    <source>
        <dbReference type="Pfam" id="PF02470"/>
    </source>
</evidence>
<evidence type="ECO:0000313" key="4">
    <source>
        <dbReference type="Proteomes" id="UP000183263"/>
    </source>
</evidence>